<evidence type="ECO:0000256" key="2">
    <source>
        <dbReference type="ARBA" id="ARBA00009773"/>
    </source>
</evidence>
<dbReference type="Proteomes" id="UP000192042">
    <property type="component" value="Chromosome I"/>
</dbReference>
<evidence type="ECO:0000256" key="4">
    <source>
        <dbReference type="ARBA" id="ARBA00022989"/>
    </source>
</evidence>
<evidence type="ECO:0000256" key="3">
    <source>
        <dbReference type="ARBA" id="ARBA00022692"/>
    </source>
</evidence>
<dbReference type="PANTHER" id="PTHR21716">
    <property type="entry name" value="TRANSMEMBRANE PROTEIN"/>
    <property type="match status" value="1"/>
</dbReference>
<dbReference type="RefSeq" id="WP_080886250.1">
    <property type="nucleotide sequence ID" value="NZ_LT828648.1"/>
</dbReference>
<evidence type="ECO:0000256" key="1">
    <source>
        <dbReference type="ARBA" id="ARBA00004141"/>
    </source>
</evidence>
<dbReference type="PANTHER" id="PTHR21716:SF16">
    <property type="entry name" value="BLL1467 PROTEIN"/>
    <property type="match status" value="1"/>
</dbReference>
<evidence type="ECO:0000313" key="8">
    <source>
        <dbReference type="EMBL" id="SLM47772.1"/>
    </source>
</evidence>
<dbReference type="OrthoDB" id="9799225at2"/>
<feature type="transmembrane region" description="Helical" evidence="7">
    <location>
        <begin position="327"/>
        <end position="352"/>
    </location>
</feature>
<feature type="transmembrane region" description="Helical" evidence="7">
    <location>
        <begin position="176"/>
        <end position="198"/>
    </location>
</feature>
<gene>
    <name evidence="8" type="ORF">NSJP_1600</name>
</gene>
<sequence length="378" mass="40946">MQAVDSCLPPGDKPRPPNIQGDIPPSGGQTIRSVALTGLFILALLYTLHLGQVVFLPLTIAVMLSVLLAPIPRWLRRIHVPEPVSATLLLSIVVFGLGYGMTFLAEPAAGWLEKAPHVFREAEYKLRVIKKPMQELSKAGELIATATTLDEAKKVQKVEIHNGIWPARMFTITSELLMGGATMLILLFFLLSSGDLFLEKLVKILPTFEDKKRAVEIVREIEHRLARYLVTVSGINIALGIAVGVGMHLLGMPNAPLWGVMAAMLTFIPYLGHMIGVSVVTLVAAVTFDDLGQILTVGGLYWALAVIEGTLVNPMIVGHRLELNPVIIVVALMLWGWIWGIGGTFVAVPLMVGVKIFCDHIEPLAPIGEFLGAREGGG</sequence>
<comment type="subcellular location">
    <subcellularLocation>
        <location evidence="1">Membrane</location>
        <topology evidence="1">Multi-pass membrane protein</topology>
    </subcellularLocation>
</comment>
<dbReference type="KEGG" id="nja:NSJP_1600"/>
<reference evidence="8 9" key="1">
    <citation type="submission" date="2017-03" db="EMBL/GenBank/DDBJ databases">
        <authorList>
            <person name="Afonso C.L."/>
            <person name="Miller P.J."/>
            <person name="Scott M.A."/>
            <person name="Spackman E."/>
            <person name="Goraichik I."/>
            <person name="Dimitrov K.M."/>
            <person name="Suarez D.L."/>
            <person name="Swayne D.E."/>
        </authorList>
    </citation>
    <scope>NUCLEOTIDE SEQUENCE [LARGE SCALE GENOMIC DNA]</scope>
    <source>
        <strain evidence="8">Genome sequencing of Nitrospira japonica strain NJ11</strain>
    </source>
</reference>
<protein>
    <recommendedName>
        <fullName evidence="10">AI-2E family transporter</fullName>
    </recommendedName>
</protein>
<keyword evidence="5 7" id="KW-0472">Membrane</keyword>
<dbReference type="GO" id="GO:0055085">
    <property type="term" value="P:transmembrane transport"/>
    <property type="evidence" value="ECO:0007669"/>
    <property type="project" value="TreeGrafter"/>
</dbReference>
<keyword evidence="3 7" id="KW-0812">Transmembrane</keyword>
<dbReference type="EMBL" id="LT828648">
    <property type="protein sequence ID" value="SLM47772.1"/>
    <property type="molecule type" value="Genomic_DNA"/>
</dbReference>
<dbReference type="AlphaFoldDB" id="A0A1W1I442"/>
<evidence type="ECO:0000313" key="9">
    <source>
        <dbReference type="Proteomes" id="UP000192042"/>
    </source>
</evidence>
<comment type="similarity">
    <text evidence="2">Belongs to the autoinducer-2 exporter (AI-2E) (TC 2.A.86) family.</text>
</comment>
<feature type="transmembrane region" description="Helical" evidence="7">
    <location>
        <begin position="300"/>
        <end position="321"/>
    </location>
</feature>
<keyword evidence="4 7" id="KW-1133">Transmembrane helix</keyword>
<dbReference type="Pfam" id="PF01594">
    <property type="entry name" value="AI-2E_transport"/>
    <property type="match status" value="1"/>
</dbReference>
<feature type="transmembrane region" description="Helical" evidence="7">
    <location>
        <begin position="270"/>
        <end position="288"/>
    </location>
</feature>
<name>A0A1W1I442_9BACT</name>
<feature type="transmembrane region" description="Helical" evidence="7">
    <location>
        <begin position="87"/>
        <end position="105"/>
    </location>
</feature>
<keyword evidence="9" id="KW-1185">Reference proteome</keyword>
<dbReference type="STRING" id="1325564.NSJP_1600"/>
<feature type="transmembrane region" description="Helical" evidence="7">
    <location>
        <begin position="228"/>
        <end position="250"/>
    </location>
</feature>
<organism evidence="8 9">
    <name type="scientific">Nitrospira japonica</name>
    <dbReference type="NCBI Taxonomy" id="1325564"/>
    <lineage>
        <taxon>Bacteria</taxon>
        <taxon>Pseudomonadati</taxon>
        <taxon>Nitrospirota</taxon>
        <taxon>Nitrospiria</taxon>
        <taxon>Nitrospirales</taxon>
        <taxon>Nitrospiraceae</taxon>
        <taxon>Nitrospira</taxon>
    </lineage>
</organism>
<evidence type="ECO:0000256" key="6">
    <source>
        <dbReference type="SAM" id="MobiDB-lite"/>
    </source>
</evidence>
<evidence type="ECO:0000256" key="5">
    <source>
        <dbReference type="ARBA" id="ARBA00023136"/>
    </source>
</evidence>
<evidence type="ECO:0000256" key="7">
    <source>
        <dbReference type="SAM" id="Phobius"/>
    </source>
</evidence>
<dbReference type="InterPro" id="IPR002549">
    <property type="entry name" value="AI-2E-like"/>
</dbReference>
<feature type="region of interest" description="Disordered" evidence="6">
    <location>
        <begin position="1"/>
        <end position="25"/>
    </location>
</feature>
<proteinExistence type="inferred from homology"/>
<accession>A0A1W1I442</accession>
<evidence type="ECO:0008006" key="10">
    <source>
        <dbReference type="Google" id="ProtNLM"/>
    </source>
</evidence>
<feature type="transmembrane region" description="Helical" evidence="7">
    <location>
        <begin position="54"/>
        <end position="75"/>
    </location>
</feature>
<dbReference type="GO" id="GO:0016020">
    <property type="term" value="C:membrane"/>
    <property type="evidence" value="ECO:0007669"/>
    <property type="project" value="UniProtKB-SubCell"/>
</dbReference>